<dbReference type="InterPro" id="IPR003770">
    <property type="entry name" value="MLTG-like"/>
</dbReference>
<evidence type="ECO:0000313" key="8">
    <source>
        <dbReference type="EMBL" id="VYT92786.1"/>
    </source>
</evidence>
<keyword evidence="1 7" id="KW-1003">Cell membrane</keyword>
<feature type="site" description="Important for catalytic activity" evidence="7">
    <location>
        <position position="239"/>
    </location>
</feature>
<keyword evidence="4 7" id="KW-0472">Membrane</keyword>
<dbReference type="PANTHER" id="PTHR30518">
    <property type="entry name" value="ENDOLYTIC MUREIN TRANSGLYCOSYLASE"/>
    <property type="match status" value="1"/>
</dbReference>
<reference evidence="8" key="1">
    <citation type="submission" date="2019-11" db="EMBL/GenBank/DDBJ databases">
        <authorList>
            <person name="Feng L."/>
        </authorList>
    </citation>
    <scope>NUCLEOTIDE SEQUENCE</scope>
    <source>
        <strain evidence="8">PclaraLFYP37</strain>
    </source>
</reference>
<evidence type="ECO:0000256" key="2">
    <source>
        <dbReference type="ARBA" id="ARBA00022692"/>
    </source>
</evidence>
<evidence type="ECO:0000256" key="1">
    <source>
        <dbReference type="ARBA" id="ARBA00022475"/>
    </source>
</evidence>
<dbReference type="GO" id="GO:0008932">
    <property type="term" value="F:lytic endotransglycosylase activity"/>
    <property type="evidence" value="ECO:0007669"/>
    <property type="project" value="UniProtKB-UniRule"/>
</dbReference>
<dbReference type="NCBIfam" id="TIGR00247">
    <property type="entry name" value="endolytic transglycosylase MltG"/>
    <property type="match status" value="1"/>
</dbReference>
<protein>
    <recommendedName>
        <fullName evidence="7">Endolytic murein transglycosylase</fullName>
        <ecNumber evidence="7">4.2.2.29</ecNumber>
    </recommendedName>
    <alternativeName>
        <fullName evidence="7">Peptidoglycan lytic transglycosylase</fullName>
    </alternativeName>
    <alternativeName>
        <fullName evidence="7">Peptidoglycan polymerization terminase</fullName>
    </alternativeName>
</protein>
<dbReference type="Gene3D" id="3.30.160.60">
    <property type="entry name" value="Classic Zinc Finger"/>
    <property type="match status" value="1"/>
</dbReference>
<comment type="similarity">
    <text evidence="7">Belongs to the transglycosylase MltG family.</text>
</comment>
<name>A0A6N3AT59_9BACT</name>
<evidence type="ECO:0000256" key="3">
    <source>
        <dbReference type="ARBA" id="ARBA00022989"/>
    </source>
</evidence>
<evidence type="ECO:0000256" key="6">
    <source>
        <dbReference type="ARBA" id="ARBA00023316"/>
    </source>
</evidence>
<dbReference type="GO" id="GO:0005886">
    <property type="term" value="C:plasma membrane"/>
    <property type="evidence" value="ECO:0007669"/>
    <property type="project" value="UniProtKB-SubCell"/>
</dbReference>
<evidence type="ECO:0000256" key="4">
    <source>
        <dbReference type="ARBA" id="ARBA00023136"/>
    </source>
</evidence>
<dbReference type="Pfam" id="PF02618">
    <property type="entry name" value="YceG"/>
    <property type="match status" value="1"/>
</dbReference>
<dbReference type="EC" id="4.2.2.29" evidence="7"/>
<comment type="subcellular location">
    <subcellularLocation>
        <location evidence="7">Cell membrane</location>
        <topology evidence="7">Single-pass membrane protein</topology>
    </subcellularLocation>
</comment>
<dbReference type="AlphaFoldDB" id="A0A6N3AT59"/>
<proteinExistence type="inferred from homology"/>
<keyword evidence="6 7" id="KW-0961">Cell wall biogenesis/degradation</keyword>
<comment type="catalytic activity">
    <reaction evidence="7">
        <text>a peptidoglycan chain = a peptidoglycan chain with N-acetyl-1,6-anhydromuramyl-[peptide] at the reducing end + a peptidoglycan chain with N-acetylglucosamine at the non-reducing end.</text>
        <dbReference type="EC" id="4.2.2.29"/>
    </reaction>
</comment>
<dbReference type="GO" id="GO:0009252">
    <property type="term" value="P:peptidoglycan biosynthetic process"/>
    <property type="evidence" value="ECO:0007669"/>
    <property type="project" value="UniProtKB-UniRule"/>
</dbReference>
<keyword evidence="5 7" id="KW-0456">Lyase</keyword>
<dbReference type="EMBL" id="CACRUT010000008">
    <property type="protein sequence ID" value="VYT92786.1"/>
    <property type="molecule type" value="Genomic_DNA"/>
</dbReference>
<gene>
    <name evidence="7" type="primary">mltG</name>
    <name evidence="8" type="ORF">PCLFYP37_01496</name>
</gene>
<dbReference type="RefSeq" id="WP_412442222.1">
    <property type="nucleotide sequence ID" value="NZ_CACRUT010000008.1"/>
</dbReference>
<dbReference type="GO" id="GO:0071555">
    <property type="term" value="P:cell wall organization"/>
    <property type="evidence" value="ECO:0007669"/>
    <property type="project" value="UniProtKB-KW"/>
</dbReference>
<comment type="function">
    <text evidence="7">Functions as a peptidoglycan terminase that cleaves nascent peptidoglycan strands endolytically to terminate their elongation.</text>
</comment>
<dbReference type="HAMAP" id="MF_02065">
    <property type="entry name" value="MltG"/>
    <property type="match status" value="1"/>
</dbReference>
<keyword evidence="2 7" id="KW-0812">Transmembrane</keyword>
<feature type="transmembrane region" description="Helical" evidence="7">
    <location>
        <begin position="32"/>
        <end position="52"/>
    </location>
</feature>
<sequence length="363" mass="40696">MEKKEAFKKIANEREQSGLARGLPDASGLSKWGLPAAGVIVVLLGLWTYLAFFHATFGIGNTVYLYIDADDTPDSVQVKIKNTARPGISSGFPLLSALSGYTVKSGCYAVEPEDNMFSVFRRLKQGRQTPVRLTIPNVRTMDRLAGTLGKKLMMDSAVVAQHFADSAFCRQYGYDTATMACLFIPNTYEVYWNTSLEDFMKRMQKENTAFWNKERLRRAEVAGLTPNEVVTLASIVDEETANNAEKPMVAGMYINRLRTGMPLQADPTVKFALHDFSLRRIYHNHLNVESPYNTYRNTGLPPGPIRIPSIAGIDAVLNHAKHDYLYMCAKEDFSGTHNFARTYREHLANAAKYSKALNRRGIK</sequence>
<accession>A0A6N3AT59</accession>
<evidence type="ECO:0000256" key="7">
    <source>
        <dbReference type="HAMAP-Rule" id="MF_02065"/>
    </source>
</evidence>
<dbReference type="PANTHER" id="PTHR30518:SF2">
    <property type="entry name" value="ENDOLYTIC MUREIN TRANSGLYCOSYLASE"/>
    <property type="match status" value="1"/>
</dbReference>
<dbReference type="CDD" id="cd08010">
    <property type="entry name" value="MltG_like"/>
    <property type="match status" value="1"/>
</dbReference>
<organism evidence="8">
    <name type="scientific">Paraprevotella clara</name>
    <dbReference type="NCBI Taxonomy" id="454154"/>
    <lineage>
        <taxon>Bacteria</taxon>
        <taxon>Pseudomonadati</taxon>
        <taxon>Bacteroidota</taxon>
        <taxon>Bacteroidia</taxon>
        <taxon>Bacteroidales</taxon>
        <taxon>Prevotellaceae</taxon>
        <taxon>Paraprevotella</taxon>
    </lineage>
</organism>
<keyword evidence="3 7" id="KW-1133">Transmembrane helix</keyword>
<evidence type="ECO:0000256" key="5">
    <source>
        <dbReference type="ARBA" id="ARBA00023239"/>
    </source>
</evidence>